<evidence type="ECO:0000256" key="1">
    <source>
        <dbReference type="ARBA" id="ARBA00004141"/>
    </source>
</evidence>
<dbReference type="GO" id="GO:0016020">
    <property type="term" value="C:membrane"/>
    <property type="evidence" value="ECO:0007669"/>
    <property type="project" value="UniProtKB-SubCell"/>
</dbReference>
<feature type="transmembrane region" description="Helical" evidence="5">
    <location>
        <begin position="106"/>
        <end position="123"/>
    </location>
</feature>
<accession>C6LCR5</accession>
<evidence type="ECO:0000313" key="7">
    <source>
        <dbReference type="EMBL" id="EET61729.1"/>
    </source>
</evidence>
<keyword evidence="2 5" id="KW-0812">Transmembrane</keyword>
<dbReference type="eggNOG" id="COG3307">
    <property type="taxonomic scope" value="Bacteria"/>
</dbReference>
<dbReference type="Proteomes" id="UP000005561">
    <property type="component" value="Unassembled WGS sequence"/>
</dbReference>
<evidence type="ECO:0000259" key="6">
    <source>
        <dbReference type="Pfam" id="PF04932"/>
    </source>
</evidence>
<gene>
    <name evidence="7" type="ORF">BRYFOR_06412</name>
</gene>
<reference evidence="7" key="1">
    <citation type="submission" date="2009-07" db="EMBL/GenBank/DDBJ databases">
        <authorList>
            <person name="Weinstock G."/>
            <person name="Sodergren E."/>
            <person name="Clifton S."/>
            <person name="Fulton L."/>
            <person name="Fulton B."/>
            <person name="Courtney L."/>
            <person name="Fronick C."/>
            <person name="Harrison M."/>
            <person name="Strong C."/>
            <person name="Farmer C."/>
            <person name="Delahaunty K."/>
            <person name="Markovic C."/>
            <person name="Hall O."/>
            <person name="Minx P."/>
            <person name="Tomlinson C."/>
            <person name="Mitreva M."/>
            <person name="Nelson J."/>
            <person name="Hou S."/>
            <person name="Wollam A."/>
            <person name="Pepin K.H."/>
            <person name="Johnson M."/>
            <person name="Bhonagiri V."/>
            <person name="Nash W.E."/>
            <person name="Warren W."/>
            <person name="Chinwalla A."/>
            <person name="Mardis E.R."/>
            <person name="Wilson R.K."/>
        </authorList>
    </citation>
    <scope>NUCLEOTIDE SEQUENCE [LARGE SCALE GENOMIC DNA]</scope>
    <source>
        <strain evidence="7">DSM 14469</strain>
    </source>
</reference>
<feature type="transmembrane region" description="Helical" evidence="5">
    <location>
        <begin position="371"/>
        <end position="387"/>
    </location>
</feature>
<evidence type="ECO:0000256" key="3">
    <source>
        <dbReference type="ARBA" id="ARBA00022989"/>
    </source>
</evidence>
<feature type="transmembrane region" description="Helical" evidence="5">
    <location>
        <begin position="135"/>
        <end position="155"/>
    </location>
</feature>
<comment type="caution">
    <text evidence="7">The sequence shown here is derived from an EMBL/GenBank/DDBJ whole genome shotgun (WGS) entry which is preliminary data.</text>
</comment>
<evidence type="ECO:0000256" key="4">
    <source>
        <dbReference type="ARBA" id="ARBA00023136"/>
    </source>
</evidence>
<dbReference type="AlphaFoldDB" id="C6LCR5"/>
<feature type="transmembrane region" description="Helical" evidence="5">
    <location>
        <begin position="50"/>
        <end position="69"/>
    </location>
</feature>
<evidence type="ECO:0000256" key="2">
    <source>
        <dbReference type="ARBA" id="ARBA00022692"/>
    </source>
</evidence>
<organism evidence="7 8">
    <name type="scientific">Marvinbryantia formatexigens DSM 14469</name>
    <dbReference type="NCBI Taxonomy" id="478749"/>
    <lineage>
        <taxon>Bacteria</taxon>
        <taxon>Bacillati</taxon>
        <taxon>Bacillota</taxon>
        <taxon>Clostridia</taxon>
        <taxon>Lachnospirales</taxon>
        <taxon>Lachnospiraceae</taxon>
        <taxon>Marvinbryantia</taxon>
    </lineage>
</organism>
<keyword evidence="4 5" id="KW-0472">Membrane</keyword>
<keyword evidence="8" id="KW-1185">Reference proteome</keyword>
<dbReference type="EMBL" id="ACCL02000005">
    <property type="protein sequence ID" value="EET61729.1"/>
    <property type="molecule type" value="Genomic_DNA"/>
</dbReference>
<feature type="transmembrane region" description="Helical" evidence="5">
    <location>
        <begin position="81"/>
        <end position="100"/>
    </location>
</feature>
<feature type="transmembrane region" description="Helical" evidence="5">
    <location>
        <begin position="175"/>
        <end position="191"/>
    </location>
</feature>
<comment type="subcellular location">
    <subcellularLocation>
        <location evidence="1">Membrane</location>
        <topology evidence="1">Multi-pass membrane protein</topology>
    </subcellularLocation>
</comment>
<feature type="transmembrane region" description="Helical" evidence="5">
    <location>
        <begin position="241"/>
        <end position="258"/>
    </location>
</feature>
<evidence type="ECO:0000313" key="8">
    <source>
        <dbReference type="Proteomes" id="UP000005561"/>
    </source>
</evidence>
<protein>
    <submittedName>
        <fullName evidence="7">O-antigen polymerase</fullName>
    </submittedName>
</protein>
<dbReference type="InterPro" id="IPR051533">
    <property type="entry name" value="WaaL-like"/>
</dbReference>
<dbReference type="PANTHER" id="PTHR37422:SF23">
    <property type="entry name" value="TEICHURONIC ACID BIOSYNTHESIS PROTEIN TUAE"/>
    <property type="match status" value="1"/>
</dbReference>
<proteinExistence type="predicted"/>
<feature type="transmembrane region" description="Helical" evidence="5">
    <location>
        <begin position="329"/>
        <end position="351"/>
    </location>
</feature>
<sequence>MEGAAVKSAGNAVLRIRINSDFLCDAALLLYFCVLFGHQQENMTDMLLRYGSLAFLTGTHFFLCPCFKNAKGNPVFRMGKFELWMIILWLYGAASSFWSIDASNAYGVLWNLLKTMLACFMIRPRLNSRRRIDRVLALLLAALVYMLLLLVVRTPASAWGTERIGEVIGQHSNEIGRLASLGALLSFYFMTRKNKISVSYAIPFMAFIMTGFMTGSKNAILIIIFQLAAYWILISKSWIKIFEIAFVAVGCVFIYWLIMNNQMLYQLVGIRVERMLNLFISGENVDGSTSERLYFIRTAWQLFKAHPVFGIGMNNFSAYLASIGYSNPVYSHCGFLELLSTLGIPGFCVYYSMHFRIAAGLCRPALKRDKMAAVLLALCLRVLLFDVSTISMYTYNMYITLMIAYCFMLKKEEKNGLHAETAAKKEGKRCGDGQCTDSCI</sequence>
<feature type="domain" description="O-antigen ligase-related" evidence="6">
    <location>
        <begin position="205"/>
        <end position="350"/>
    </location>
</feature>
<feature type="transmembrane region" description="Helical" evidence="5">
    <location>
        <begin position="198"/>
        <end position="213"/>
    </location>
</feature>
<keyword evidence="3 5" id="KW-1133">Transmembrane helix</keyword>
<dbReference type="InterPro" id="IPR007016">
    <property type="entry name" value="O-antigen_ligase-rel_domated"/>
</dbReference>
<evidence type="ECO:0000256" key="5">
    <source>
        <dbReference type="SAM" id="Phobius"/>
    </source>
</evidence>
<feature type="transmembrane region" description="Helical" evidence="5">
    <location>
        <begin position="219"/>
        <end position="234"/>
    </location>
</feature>
<dbReference type="PANTHER" id="PTHR37422">
    <property type="entry name" value="TEICHURONIC ACID BIOSYNTHESIS PROTEIN TUAE"/>
    <property type="match status" value="1"/>
</dbReference>
<name>C6LCR5_9FIRM</name>
<dbReference type="STRING" id="168384.SAMN05660368_00046"/>
<dbReference type="Pfam" id="PF04932">
    <property type="entry name" value="Wzy_C"/>
    <property type="match status" value="1"/>
</dbReference>